<dbReference type="EMBL" id="JACHIG010000001">
    <property type="protein sequence ID" value="MBB5031070.1"/>
    <property type="molecule type" value="Genomic_DNA"/>
</dbReference>
<name>A0A7W8DIK9_9BACT</name>
<keyword evidence="2" id="KW-1185">Reference proteome</keyword>
<evidence type="ECO:0000313" key="2">
    <source>
        <dbReference type="Proteomes" id="UP000590740"/>
    </source>
</evidence>
<accession>A0A7W8DIK9</accession>
<proteinExistence type="predicted"/>
<protein>
    <submittedName>
        <fullName evidence="1">Uncharacterized protein</fullName>
    </submittedName>
</protein>
<evidence type="ECO:0000313" key="1">
    <source>
        <dbReference type="EMBL" id="MBB5031070.1"/>
    </source>
</evidence>
<gene>
    <name evidence="1" type="ORF">HNQ65_000624</name>
</gene>
<dbReference type="AlphaFoldDB" id="A0A7W8DIK9"/>
<reference evidence="1 2" key="1">
    <citation type="submission" date="2020-08" db="EMBL/GenBank/DDBJ databases">
        <title>Genomic Encyclopedia of Type Strains, Phase IV (KMG-IV): sequencing the most valuable type-strain genomes for metagenomic binning, comparative biology and taxonomic classification.</title>
        <authorList>
            <person name="Goeker M."/>
        </authorList>
    </citation>
    <scope>NUCLEOTIDE SEQUENCE [LARGE SCALE GENOMIC DNA]</scope>
    <source>
        <strain evidence="1 2">DSM 12252</strain>
    </source>
</reference>
<sequence length="72" mass="8270">MSTLTEIEMAIPHLDPAELSHLERMVHSLRLRKEQPRRPSAFDLGPLHLGKVLKPLTAEDDLLEEMLDDTRD</sequence>
<comment type="caution">
    <text evidence="1">The sequence shown here is derived from an EMBL/GenBank/DDBJ whole genome shotgun (WGS) entry which is preliminary data.</text>
</comment>
<dbReference type="RefSeq" id="WP_184338012.1">
    <property type="nucleotide sequence ID" value="NZ_JACHIG010000001.1"/>
</dbReference>
<organism evidence="1 2">
    <name type="scientific">Prosthecobacter vanneervenii</name>
    <dbReference type="NCBI Taxonomy" id="48466"/>
    <lineage>
        <taxon>Bacteria</taxon>
        <taxon>Pseudomonadati</taxon>
        <taxon>Verrucomicrobiota</taxon>
        <taxon>Verrucomicrobiia</taxon>
        <taxon>Verrucomicrobiales</taxon>
        <taxon>Verrucomicrobiaceae</taxon>
        <taxon>Prosthecobacter</taxon>
    </lineage>
</organism>
<dbReference type="Proteomes" id="UP000590740">
    <property type="component" value="Unassembled WGS sequence"/>
</dbReference>